<reference evidence="6" key="1">
    <citation type="submission" date="2016-10" db="EMBL/GenBank/DDBJ databases">
        <authorList>
            <person name="Varghese N."/>
            <person name="Submissions S."/>
        </authorList>
    </citation>
    <scope>NUCLEOTIDE SEQUENCE [LARGE SCALE GENOMIC DNA]</scope>
    <source>
        <strain evidence="6">DSM 3384</strain>
    </source>
</reference>
<evidence type="ECO:0000256" key="1">
    <source>
        <dbReference type="ARBA" id="ARBA00001964"/>
    </source>
</evidence>
<proteinExistence type="inferred from homology"/>
<dbReference type="InterPro" id="IPR029061">
    <property type="entry name" value="THDP-binding"/>
</dbReference>
<dbReference type="PANTHER" id="PTHR43825">
    <property type="entry name" value="PYRUVATE DEHYDROGENASE E1 COMPONENT"/>
    <property type="match status" value="1"/>
</dbReference>
<dbReference type="CDD" id="cd07033">
    <property type="entry name" value="TPP_PYR_DXS_TK_like"/>
    <property type="match status" value="1"/>
</dbReference>
<dbReference type="InterPro" id="IPR009014">
    <property type="entry name" value="Transketo_C/PFOR_II"/>
</dbReference>
<comment type="similarity">
    <text evidence="2">Belongs to the transketolase family.</text>
</comment>
<dbReference type="Pfam" id="PF02780">
    <property type="entry name" value="Transketolase_C"/>
    <property type="match status" value="1"/>
</dbReference>
<dbReference type="EMBL" id="FNLL01000002">
    <property type="protein sequence ID" value="SDT85611.1"/>
    <property type="molecule type" value="Genomic_DNA"/>
</dbReference>
<evidence type="ECO:0000313" key="6">
    <source>
        <dbReference type="Proteomes" id="UP000199608"/>
    </source>
</evidence>
<gene>
    <name evidence="5" type="ORF">SAMN04487931_10259</name>
</gene>
<dbReference type="Gene3D" id="3.40.50.920">
    <property type="match status" value="1"/>
</dbReference>
<dbReference type="SUPFAM" id="SSF52922">
    <property type="entry name" value="TK C-terminal domain-like"/>
    <property type="match status" value="1"/>
</dbReference>
<dbReference type="SUPFAM" id="SSF52518">
    <property type="entry name" value="Thiamin diphosphate-binding fold (THDP-binding)"/>
    <property type="match status" value="1"/>
</dbReference>
<dbReference type="SMART" id="SM00861">
    <property type="entry name" value="Transket_pyr"/>
    <property type="match status" value="1"/>
</dbReference>
<dbReference type="InterPro" id="IPR005475">
    <property type="entry name" value="Transketolase-like_Pyr-bd"/>
</dbReference>
<keyword evidence="3" id="KW-0786">Thiamine pyrophosphate</keyword>
<accession>A0A1H2DS68</accession>
<evidence type="ECO:0000256" key="2">
    <source>
        <dbReference type="ARBA" id="ARBA00007131"/>
    </source>
</evidence>
<dbReference type="InterPro" id="IPR051157">
    <property type="entry name" value="PDH/Transketolase"/>
</dbReference>
<dbReference type="FunFam" id="3.40.50.970:FF:000129">
    <property type="entry name" value="Transketolase"/>
    <property type="match status" value="1"/>
</dbReference>
<dbReference type="Gene3D" id="3.40.50.970">
    <property type="match status" value="1"/>
</dbReference>
<protein>
    <submittedName>
        <fullName evidence="5">Transketolase</fullName>
    </submittedName>
</protein>
<sequence>MRNAFAKELTLLAEKHPELVLLTGDMGNRLFNEYKQKFPDRFYNCGVAEANMQSVAAGMAMCGLRPVTYSIASFNTLRCFEQIKIDVCYHNLPVIIVGVGSGLSYAELGPTHQSCEDIAMLRTLPGMTVIAPGDAVEVKFALKAAVEWGKPVYLRLGKKNEPVVHDTDPDFTIGKAITIKKGKDICLLSTGNVLPLALDTANLLENKGKSVTVVSMHTIKPLDEHALENAFLNYSCVATIEEHSLRGGLGSAVAEWLIDQNRTYPAKLTRFGCKDVFLHASGGQNNIRTLFNIDPESIAQSL</sequence>
<dbReference type="AlphaFoldDB" id="A0A1H2DS68"/>
<organism evidence="5 6">
    <name type="scientific">Desulfobacula phenolica</name>
    <dbReference type="NCBI Taxonomy" id="90732"/>
    <lineage>
        <taxon>Bacteria</taxon>
        <taxon>Pseudomonadati</taxon>
        <taxon>Thermodesulfobacteriota</taxon>
        <taxon>Desulfobacteria</taxon>
        <taxon>Desulfobacterales</taxon>
        <taxon>Desulfobacteraceae</taxon>
        <taxon>Desulfobacula</taxon>
    </lineage>
</organism>
<evidence type="ECO:0000259" key="4">
    <source>
        <dbReference type="SMART" id="SM00861"/>
    </source>
</evidence>
<evidence type="ECO:0000313" key="5">
    <source>
        <dbReference type="EMBL" id="SDT85611.1"/>
    </source>
</evidence>
<dbReference type="RefSeq" id="WP_092230194.1">
    <property type="nucleotide sequence ID" value="NZ_FNLL01000002.1"/>
</dbReference>
<keyword evidence="6" id="KW-1185">Reference proteome</keyword>
<name>A0A1H2DS68_9BACT</name>
<feature type="domain" description="Transketolase-like pyrimidine-binding" evidence="4">
    <location>
        <begin position="1"/>
        <end position="163"/>
    </location>
</feature>
<evidence type="ECO:0000256" key="3">
    <source>
        <dbReference type="ARBA" id="ARBA00023052"/>
    </source>
</evidence>
<dbReference type="Pfam" id="PF02779">
    <property type="entry name" value="Transket_pyr"/>
    <property type="match status" value="1"/>
</dbReference>
<dbReference type="InterPro" id="IPR033248">
    <property type="entry name" value="Transketolase_C"/>
</dbReference>
<comment type="cofactor">
    <cofactor evidence="1">
        <name>thiamine diphosphate</name>
        <dbReference type="ChEBI" id="CHEBI:58937"/>
    </cofactor>
</comment>
<dbReference type="Proteomes" id="UP000199608">
    <property type="component" value="Unassembled WGS sequence"/>
</dbReference>
<dbReference type="PANTHER" id="PTHR43825:SF5">
    <property type="entry name" value="HYPOTHETICAL TRANSKETOLASE FAMILY PROTEIN"/>
    <property type="match status" value="1"/>
</dbReference>